<sequence length="203" mass="21649">MSQGERTIAVVTAGLTTPSSTRLLADQLAAGVRDALDGRGVPHKLVVIELRDHAHDLTNNLLTGFPTGALREVLDTVVRADALIAVTPTFSASYNGLFKMFFDVLDDKALVGKPVLLGATGGTERHSLVLEFALRPLFAYLQAVVVPTAVYAASSDWGPHAAALKARVDRGANELADVLTNQAPKPPTDPFENPTPFENLLQQ</sequence>
<dbReference type="RefSeq" id="WP_145805213.1">
    <property type="nucleotide sequence ID" value="NZ_VIVK01000001.1"/>
</dbReference>
<dbReference type="GO" id="GO:0016491">
    <property type="term" value="F:oxidoreductase activity"/>
    <property type="evidence" value="ECO:0007669"/>
    <property type="project" value="UniProtKB-KW"/>
</dbReference>
<dbReference type="InterPro" id="IPR051814">
    <property type="entry name" value="NAD(P)H-dep_FMN_reductase"/>
</dbReference>
<evidence type="ECO:0000313" key="6">
    <source>
        <dbReference type="EMBL" id="TWD80878.1"/>
    </source>
</evidence>
<dbReference type="InterPro" id="IPR029039">
    <property type="entry name" value="Flavoprotein-like_sf"/>
</dbReference>
<dbReference type="OrthoDB" id="1643408at2"/>
<dbReference type="InterPro" id="IPR005025">
    <property type="entry name" value="FMN_Rdtase-like_dom"/>
</dbReference>
<evidence type="ECO:0000256" key="1">
    <source>
        <dbReference type="ARBA" id="ARBA00022630"/>
    </source>
</evidence>
<keyword evidence="3" id="KW-0560">Oxidoreductase</keyword>
<dbReference type="NCBIfam" id="TIGR04037">
    <property type="entry name" value="LLM_duo_CE1759"/>
    <property type="match status" value="1"/>
</dbReference>
<keyword evidence="2" id="KW-0288">FMN</keyword>
<evidence type="ECO:0000259" key="5">
    <source>
        <dbReference type="Pfam" id="PF03358"/>
    </source>
</evidence>
<evidence type="ECO:0000313" key="7">
    <source>
        <dbReference type="Proteomes" id="UP000318380"/>
    </source>
</evidence>
<organism evidence="6 7">
    <name type="scientific">Kribbella amoyensis</name>
    <dbReference type="NCBI Taxonomy" id="996641"/>
    <lineage>
        <taxon>Bacteria</taxon>
        <taxon>Bacillati</taxon>
        <taxon>Actinomycetota</taxon>
        <taxon>Actinomycetes</taxon>
        <taxon>Propionibacteriales</taxon>
        <taxon>Kribbellaceae</taxon>
        <taxon>Kribbella</taxon>
    </lineage>
</organism>
<dbReference type="Pfam" id="PF03358">
    <property type="entry name" value="FMN_red"/>
    <property type="match status" value="1"/>
</dbReference>
<comment type="caution">
    <text evidence="6">The sequence shown here is derived from an EMBL/GenBank/DDBJ whole genome shotgun (WGS) entry which is preliminary data.</text>
</comment>
<dbReference type="EMBL" id="VIVK01000001">
    <property type="protein sequence ID" value="TWD80878.1"/>
    <property type="molecule type" value="Genomic_DNA"/>
</dbReference>
<feature type="domain" description="NADPH-dependent FMN reductase-like" evidence="5">
    <location>
        <begin position="8"/>
        <end position="157"/>
    </location>
</feature>
<dbReference type="Gene3D" id="3.40.50.360">
    <property type="match status" value="1"/>
</dbReference>
<feature type="region of interest" description="Disordered" evidence="4">
    <location>
        <begin position="180"/>
        <end position="203"/>
    </location>
</feature>
<evidence type="ECO:0000256" key="4">
    <source>
        <dbReference type="SAM" id="MobiDB-lite"/>
    </source>
</evidence>
<evidence type="ECO:0000256" key="3">
    <source>
        <dbReference type="ARBA" id="ARBA00023002"/>
    </source>
</evidence>
<keyword evidence="1" id="KW-0285">Flavoprotein</keyword>
<dbReference type="SUPFAM" id="SSF52218">
    <property type="entry name" value="Flavoproteins"/>
    <property type="match status" value="1"/>
</dbReference>
<name>A0A561BPT0_9ACTN</name>
<dbReference type="PANTHER" id="PTHR43408">
    <property type="entry name" value="FMN REDUCTASE (NADPH)"/>
    <property type="match status" value="1"/>
</dbReference>
<dbReference type="Proteomes" id="UP000318380">
    <property type="component" value="Unassembled WGS sequence"/>
</dbReference>
<proteinExistence type="predicted"/>
<gene>
    <name evidence="6" type="ORF">FB561_1975</name>
</gene>
<reference evidence="6 7" key="1">
    <citation type="submission" date="2019-06" db="EMBL/GenBank/DDBJ databases">
        <title>Sequencing the genomes of 1000 actinobacteria strains.</title>
        <authorList>
            <person name="Klenk H.-P."/>
        </authorList>
    </citation>
    <scope>NUCLEOTIDE SEQUENCE [LARGE SCALE GENOMIC DNA]</scope>
    <source>
        <strain evidence="6 7">DSM 24683</strain>
    </source>
</reference>
<dbReference type="InterPro" id="IPR023932">
    <property type="entry name" value="CE1759_FMN_reduct"/>
</dbReference>
<accession>A0A561BPT0</accession>
<dbReference type="AlphaFoldDB" id="A0A561BPT0"/>
<protein>
    <submittedName>
        <fullName evidence="6">FMN reductase</fullName>
    </submittedName>
</protein>
<dbReference type="PANTHER" id="PTHR43408:SF2">
    <property type="entry name" value="FMN REDUCTASE (NADPH)"/>
    <property type="match status" value="1"/>
</dbReference>
<keyword evidence="7" id="KW-1185">Reference proteome</keyword>
<evidence type="ECO:0000256" key="2">
    <source>
        <dbReference type="ARBA" id="ARBA00022643"/>
    </source>
</evidence>